<evidence type="ECO:0000313" key="9">
    <source>
        <dbReference type="Proteomes" id="UP000238634"/>
    </source>
</evidence>
<keyword evidence="6" id="KW-0694">RNA-binding</keyword>
<dbReference type="Gene3D" id="3.30.920.30">
    <property type="entry name" value="Hypothetical protein"/>
    <property type="match status" value="1"/>
</dbReference>
<dbReference type="OrthoDB" id="121656at2"/>
<keyword evidence="5" id="KW-0378">Hydrolase</keyword>
<organism evidence="8 9">
    <name type="scientific">Phormidesmis priestleyi ULC007</name>
    <dbReference type="NCBI Taxonomy" id="1920490"/>
    <lineage>
        <taxon>Bacteria</taxon>
        <taxon>Bacillati</taxon>
        <taxon>Cyanobacteriota</taxon>
        <taxon>Cyanophyceae</taxon>
        <taxon>Leptolyngbyales</taxon>
        <taxon>Leptolyngbyaceae</taxon>
        <taxon>Phormidesmis</taxon>
    </lineage>
</organism>
<evidence type="ECO:0000256" key="5">
    <source>
        <dbReference type="ARBA" id="ARBA00022801"/>
    </source>
</evidence>
<name>A0A2T1DF38_9CYAN</name>
<keyword evidence="4" id="KW-0255">Endonuclease</keyword>
<dbReference type="GO" id="GO:0016787">
    <property type="term" value="F:hydrolase activity"/>
    <property type="evidence" value="ECO:0007669"/>
    <property type="project" value="UniProtKB-KW"/>
</dbReference>
<dbReference type="GO" id="GO:0004519">
    <property type="term" value="F:endonuclease activity"/>
    <property type="evidence" value="ECO:0007669"/>
    <property type="project" value="UniProtKB-KW"/>
</dbReference>
<dbReference type="SUPFAM" id="SSF54786">
    <property type="entry name" value="YcfA/nrd intein domain"/>
    <property type="match status" value="1"/>
</dbReference>
<evidence type="ECO:0000256" key="2">
    <source>
        <dbReference type="ARBA" id="ARBA00022649"/>
    </source>
</evidence>
<dbReference type="InterPro" id="IPR038570">
    <property type="entry name" value="HicA_sf"/>
</dbReference>
<keyword evidence="9" id="KW-1185">Reference proteome</keyword>
<keyword evidence="7" id="KW-0346">Stress response</keyword>
<dbReference type="EMBL" id="PVWG01000012">
    <property type="protein sequence ID" value="PSB19108.1"/>
    <property type="molecule type" value="Genomic_DNA"/>
</dbReference>
<evidence type="ECO:0000256" key="4">
    <source>
        <dbReference type="ARBA" id="ARBA00022759"/>
    </source>
</evidence>
<keyword evidence="2" id="KW-1277">Toxin-antitoxin system</keyword>
<evidence type="ECO:0000256" key="1">
    <source>
        <dbReference type="ARBA" id="ARBA00006620"/>
    </source>
</evidence>
<reference evidence="8 9" key="2">
    <citation type="submission" date="2018-03" db="EMBL/GenBank/DDBJ databases">
        <title>The ancient ancestry and fast evolution of plastids.</title>
        <authorList>
            <person name="Moore K.R."/>
            <person name="Magnabosco C."/>
            <person name="Momper L."/>
            <person name="Gold D.A."/>
            <person name="Bosak T."/>
            <person name="Fournier G.P."/>
        </authorList>
    </citation>
    <scope>NUCLEOTIDE SEQUENCE [LARGE SCALE GENOMIC DNA]</scope>
    <source>
        <strain evidence="8 9">ULC007</strain>
    </source>
</reference>
<evidence type="ECO:0000256" key="6">
    <source>
        <dbReference type="ARBA" id="ARBA00022884"/>
    </source>
</evidence>
<accession>A0A2T1DF38</accession>
<dbReference type="AlphaFoldDB" id="A0A2T1DF38"/>
<keyword evidence="3" id="KW-0540">Nuclease</keyword>
<evidence type="ECO:0000313" key="8">
    <source>
        <dbReference type="EMBL" id="PSB19108.1"/>
    </source>
</evidence>
<proteinExistence type="inferred from homology"/>
<evidence type="ECO:0000256" key="3">
    <source>
        <dbReference type="ARBA" id="ARBA00022722"/>
    </source>
</evidence>
<dbReference type="InterPro" id="IPR012933">
    <property type="entry name" value="HicA_mRNA_interferase"/>
</dbReference>
<comment type="similarity">
    <text evidence="1">Belongs to the HicA mRNA interferase family.</text>
</comment>
<dbReference type="GO" id="GO:0003729">
    <property type="term" value="F:mRNA binding"/>
    <property type="evidence" value="ECO:0007669"/>
    <property type="project" value="InterPro"/>
</dbReference>
<gene>
    <name evidence="8" type="ORF">C7B65_12550</name>
</gene>
<dbReference type="Pfam" id="PF07927">
    <property type="entry name" value="HicA_toxin"/>
    <property type="match status" value="1"/>
</dbReference>
<dbReference type="RefSeq" id="WP_073070478.1">
    <property type="nucleotide sequence ID" value="NZ_MPPI01000007.1"/>
</dbReference>
<dbReference type="Proteomes" id="UP000238634">
    <property type="component" value="Unassembled WGS sequence"/>
</dbReference>
<evidence type="ECO:0000256" key="7">
    <source>
        <dbReference type="ARBA" id="ARBA00023016"/>
    </source>
</evidence>
<sequence>MKLPRDLSGQELAKLLAKFGYVVQRQNGSHIRLTTQSGGEHQITVPDHDAIKVGTLSAILREVAEHTKLSRDNLVQELFGK</sequence>
<comment type="caution">
    <text evidence="8">The sequence shown here is derived from an EMBL/GenBank/DDBJ whole genome shotgun (WGS) entry which is preliminary data.</text>
</comment>
<reference evidence="8 9" key="1">
    <citation type="submission" date="2018-02" db="EMBL/GenBank/DDBJ databases">
        <authorList>
            <person name="Cohen D.B."/>
            <person name="Kent A.D."/>
        </authorList>
    </citation>
    <scope>NUCLEOTIDE SEQUENCE [LARGE SCALE GENOMIC DNA]</scope>
    <source>
        <strain evidence="8 9">ULC007</strain>
    </source>
</reference>
<protein>
    <submittedName>
        <fullName evidence="8">Type II toxin-antitoxin system HicA family toxin</fullName>
    </submittedName>
</protein>
<dbReference type="STRING" id="1920490.GCA_001895925_04388"/>